<sequence>MSGSPGAAVCRRCGAPEPRVFTTPVVDCSGRLRIATSVICACGEATLIGVRPARTDGGRDTRADEARRLFPFSVY</sequence>
<accession>A0ABY3ZCC5</accession>
<dbReference type="RefSeq" id="WP_003986875.1">
    <property type="nucleotide sequence ID" value="NZ_CP043497.1"/>
</dbReference>
<evidence type="ECO:0000313" key="1">
    <source>
        <dbReference type="EMBL" id="UNZ07968.1"/>
    </source>
</evidence>
<gene>
    <name evidence="1" type="ORF">SRIMR7_38000</name>
</gene>
<dbReference type="GeneID" id="66852889"/>
<proteinExistence type="predicted"/>
<evidence type="ECO:0000313" key="2">
    <source>
        <dbReference type="Proteomes" id="UP000829494"/>
    </source>
</evidence>
<organism evidence="1 2">
    <name type="scientific">Streptomyces rimosus subsp. rimosus</name>
    <dbReference type="NCBI Taxonomy" id="132474"/>
    <lineage>
        <taxon>Bacteria</taxon>
        <taxon>Bacillati</taxon>
        <taxon>Actinomycetota</taxon>
        <taxon>Actinomycetes</taxon>
        <taxon>Kitasatosporales</taxon>
        <taxon>Streptomycetaceae</taxon>
        <taxon>Streptomyces</taxon>
    </lineage>
</organism>
<dbReference type="EMBL" id="CP094298">
    <property type="protein sequence ID" value="UNZ07968.1"/>
    <property type="molecule type" value="Genomic_DNA"/>
</dbReference>
<reference evidence="1 2" key="1">
    <citation type="submission" date="2022-03" db="EMBL/GenBank/DDBJ databases">
        <title>Complete genome of Streptomyces rimosus ssp. rimosus R7 (=ATCC 10970).</title>
        <authorList>
            <person name="Beganovic S."/>
            <person name="Ruckert C."/>
            <person name="Busche T."/>
            <person name="Kalinowski J."/>
            <person name="Wittmann C."/>
        </authorList>
    </citation>
    <scope>NUCLEOTIDE SEQUENCE [LARGE SCALE GENOMIC DNA]</scope>
    <source>
        <strain evidence="1 2">R7</strain>
    </source>
</reference>
<dbReference type="Proteomes" id="UP000829494">
    <property type="component" value="Chromosome"/>
</dbReference>
<keyword evidence="2" id="KW-1185">Reference proteome</keyword>
<protein>
    <submittedName>
        <fullName evidence="1">Uncharacterized protein</fullName>
    </submittedName>
</protein>
<name>A0ABY3ZCC5_STRRM</name>